<keyword evidence="4" id="KW-0539">Nucleus</keyword>
<dbReference type="GO" id="GO:0034511">
    <property type="term" value="F:U3 snoRNA binding"/>
    <property type="evidence" value="ECO:0007669"/>
    <property type="project" value="TreeGrafter"/>
</dbReference>
<evidence type="ECO:0000259" key="7">
    <source>
        <dbReference type="Pfam" id="PF08625"/>
    </source>
</evidence>
<evidence type="ECO:0000256" key="5">
    <source>
        <dbReference type="PROSITE-ProRule" id="PRU00221"/>
    </source>
</evidence>
<feature type="repeat" description="WD" evidence="5">
    <location>
        <begin position="64"/>
        <end position="98"/>
    </location>
</feature>
<evidence type="ECO:0000313" key="9">
    <source>
        <dbReference type="Proteomes" id="UP000326939"/>
    </source>
</evidence>
<dbReference type="EMBL" id="VDCV01000013">
    <property type="protein sequence ID" value="KAB5529753.1"/>
    <property type="molecule type" value="Genomic_DNA"/>
</dbReference>
<comment type="subcellular location">
    <subcellularLocation>
        <location evidence="1">Nucleus</location>
        <location evidence="1">Nucleolus</location>
    </subcellularLocation>
</comment>
<dbReference type="InterPro" id="IPR011047">
    <property type="entry name" value="Quinoprotein_ADH-like_sf"/>
</dbReference>
<dbReference type="SUPFAM" id="SSF50998">
    <property type="entry name" value="Quinoprotein alcohol dehydrogenase-like"/>
    <property type="match status" value="1"/>
</dbReference>
<name>A0A5N5KHA3_9ROSI</name>
<comment type="caution">
    <text evidence="8">The sequence shown here is derived from an EMBL/GenBank/DDBJ whole genome shotgun (WGS) entry which is preliminary data.</text>
</comment>
<dbReference type="PANTHER" id="PTHR19854:SF15">
    <property type="entry name" value="TRANSDUCIN BETA-LIKE PROTEIN 3"/>
    <property type="match status" value="1"/>
</dbReference>
<dbReference type="Pfam" id="PF08625">
    <property type="entry name" value="Utp13"/>
    <property type="match status" value="1"/>
</dbReference>
<feature type="repeat" description="WD" evidence="5">
    <location>
        <begin position="394"/>
        <end position="438"/>
    </location>
</feature>
<feature type="repeat" description="WD" evidence="5">
    <location>
        <begin position="141"/>
        <end position="184"/>
    </location>
</feature>
<protein>
    <recommendedName>
        <fullName evidence="7">U3 small nucleolar RNA-associated protein 13 C-terminal domain-containing protein</fullName>
    </recommendedName>
</protein>
<dbReference type="InterPro" id="IPR020472">
    <property type="entry name" value="WD40_PAC1"/>
</dbReference>
<evidence type="ECO:0000256" key="6">
    <source>
        <dbReference type="SAM" id="MobiDB-lite"/>
    </source>
</evidence>
<dbReference type="CDD" id="cd00200">
    <property type="entry name" value="WD40"/>
    <property type="match status" value="2"/>
</dbReference>
<keyword evidence="9" id="KW-1185">Reference proteome</keyword>
<feature type="repeat" description="WD" evidence="5">
    <location>
        <begin position="603"/>
        <end position="644"/>
    </location>
</feature>
<dbReference type="InterPro" id="IPR001680">
    <property type="entry name" value="WD40_rpt"/>
</dbReference>
<dbReference type="Proteomes" id="UP000326939">
    <property type="component" value="Chromosome 13"/>
</dbReference>
<reference evidence="9" key="1">
    <citation type="journal article" date="2019" name="Gigascience">
        <title>De novo genome assembly of the endangered Acer yangbiense, a plant species with extremely small populations endemic to Yunnan Province, China.</title>
        <authorList>
            <person name="Yang J."/>
            <person name="Wariss H.M."/>
            <person name="Tao L."/>
            <person name="Zhang R."/>
            <person name="Yun Q."/>
            <person name="Hollingsworth P."/>
            <person name="Dao Z."/>
            <person name="Luo G."/>
            <person name="Guo H."/>
            <person name="Ma Y."/>
            <person name="Sun W."/>
        </authorList>
    </citation>
    <scope>NUCLEOTIDE SEQUENCE [LARGE SCALE GENOMIC DNA]</scope>
    <source>
        <strain evidence="9">cv. br00</strain>
    </source>
</reference>
<gene>
    <name evidence="8" type="ORF">DKX38_019834</name>
</gene>
<dbReference type="InterPro" id="IPR013934">
    <property type="entry name" value="Utp13_C"/>
</dbReference>
<dbReference type="InterPro" id="IPR019775">
    <property type="entry name" value="WD40_repeat_CS"/>
</dbReference>
<dbReference type="GO" id="GO:0000480">
    <property type="term" value="P:endonucleolytic cleavage in 5'-ETS of tricistronic rRNA transcript (SSU-rRNA, 5.8S rRNA, LSU-rRNA)"/>
    <property type="evidence" value="ECO:0007669"/>
    <property type="project" value="TreeGrafter"/>
</dbReference>
<dbReference type="InterPro" id="IPR015943">
    <property type="entry name" value="WD40/YVTN_repeat-like_dom_sf"/>
</dbReference>
<feature type="repeat" description="WD" evidence="5">
    <location>
        <begin position="519"/>
        <end position="552"/>
    </location>
</feature>
<dbReference type="Gene3D" id="2.130.10.10">
    <property type="entry name" value="YVTN repeat-like/Quinoprotein amine dehydrogenase"/>
    <property type="match status" value="3"/>
</dbReference>
<dbReference type="SMART" id="SM00320">
    <property type="entry name" value="WD40"/>
    <property type="match status" value="12"/>
</dbReference>
<dbReference type="PROSITE" id="PS00678">
    <property type="entry name" value="WD_REPEATS_1"/>
    <property type="match status" value="3"/>
</dbReference>
<evidence type="ECO:0000256" key="2">
    <source>
        <dbReference type="ARBA" id="ARBA00022574"/>
    </source>
</evidence>
<dbReference type="InterPro" id="IPR036322">
    <property type="entry name" value="WD40_repeat_dom_sf"/>
</dbReference>
<dbReference type="PROSITE" id="PS50294">
    <property type="entry name" value="WD_REPEATS_REGION"/>
    <property type="match status" value="6"/>
</dbReference>
<evidence type="ECO:0000256" key="4">
    <source>
        <dbReference type="ARBA" id="ARBA00023242"/>
    </source>
</evidence>
<evidence type="ECO:0000256" key="3">
    <source>
        <dbReference type="ARBA" id="ARBA00022737"/>
    </source>
</evidence>
<dbReference type="GO" id="GO:0032040">
    <property type="term" value="C:small-subunit processome"/>
    <property type="evidence" value="ECO:0007669"/>
    <property type="project" value="InterPro"/>
</dbReference>
<accession>A0A5N5KHA3</accession>
<dbReference type="PANTHER" id="PTHR19854">
    <property type="entry name" value="TRANSDUCIN BETA-LIKE 3"/>
    <property type="match status" value="1"/>
</dbReference>
<evidence type="ECO:0000313" key="8">
    <source>
        <dbReference type="EMBL" id="KAB5529753.1"/>
    </source>
</evidence>
<organism evidence="8 9">
    <name type="scientific">Salix brachista</name>
    <dbReference type="NCBI Taxonomy" id="2182728"/>
    <lineage>
        <taxon>Eukaryota</taxon>
        <taxon>Viridiplantae</taxon>
        <taxon>Streptophyta</taxon>
        <taxon>Embryophyta</taxon>
        <taxon>Tracheophyta</taxon>
        <taxon>Spermatophyta</taxon>
        <taxon>Magnoliopsida</taxon>
        <taxon>eudicotyledons</taxon>
        <taxon>Gunneridae</taxon>
        <taxon>Pentapetalae</taxon>
        <taxon>rosids</taxon>
        <taxon>fabids</taxon>
        <taxon>Malpighiales</taxon>
        <taxon>Salicaceae</taxon>
        <taxon>Saliceae</taxon>
        <taxon>Salix</taxon>
    </lineage>
</organism>
<feature type="repeat" description="WD" evidence="5">
    <location>
        <begin position="561"/>
        <end position="602"/>
    </location>
</feature>
<feature type="repeat" description="WD" evidence="5">
    <location>
        <begin position="99"/>
        <end position="133"/>
    </location>
</feature>
<keyword evidence="2 5" id="KW-0853">WD repeat</keyword>
<proteinExistence type="predicted"/>
<evidence type="ECO:0000256" key="1">
    <source>
        <dbReference type="ARBA" id="ARBA00004604"/>
    </source>
</evidence>
<dbReference type="Pfam" id="PF00400">
    <property type="entry name" value="WD40"/>
    <property type="match status" value="8"/>
</dbReference>
<keyword evidence="3" id="KW-0677">Repeat</keyword>
<dbReference type="PROSITE" id="PS50082">
    <property type="entry name" value="WD_REPEATS_2"/>
    <property type="match status" value="8"/>
</dbReference>
<dbReference type="SUPFAM" id="SSF50978">
    <property type="entry name" value="WD40 repeat-like"/>
    <property type="match status" value="1"/>
</dbReference>
<dbReference type="GO" id="GO:0030686">
    <property type="term" value="C:90S preribosome"/>
    <property type="evidence" value="ECO:0007669"/>
    <property type="project" value="TreeGrafter"/>
</dbReference>
<feature type="repeat" description="WD" evidence="5">
    <location>
        <begin position="185"/>
        <end position="218"/>
    </location>
</feature>
<dbReference type="FunFam" id="2.130.10.10:FF:001844">
    <property type="entry name" value="Transducin family protein / WD-40 repeat family protein"/>
    <property type="match status" value="1"/>
</dbReference>
<dbReference type="PRINTS" id="PR00320">
    <property type="entry name" value="GPROTEINBRPT"/>
</dbReference>
<dbReference type="GO" id="GO:0000472">
    <property type="term" value="P:endonucleolytic cleavage to generate mature 5'-end of SSU-rRNA from (SSU-rRNA, 5.8S rRNA, LSU-rRNA)"/>
    <property type="evidence" value="ECO:0007669"/>
    <property type="project" value="TreeGrafter"/>
</dbReference>
<dbReference type="AlphaFoldDB" id="A0A5N5KHA3"/>
<feature type="domain" description="U3 small nucleolar RNA-associated protein 13 C-terminal" evidence="7">
    <location>
        <begin position="747"/>
        <end position="887"/>
    </location>
</feature>
<feature type="region of interest" description="Disordered" evidence="6">
    <location>
        <begin position="908"/>
        <end position="959"/>
    </location>
</feature>
<sequence length="959" mass="105989">MSSLQIKKNYRCVPSLQQFYSGGPFVVSSDGSFIACANGDNIKIVDSSNASIKANIEVDTDAGLTALALGPNDKFLFSAGHSRLIRVWDLSTFKCVRSWKGHDGPVMSMACHASGGLLATAGADRKVLVWDVDGGFCTHYFKGHKDVVTNIMFHPDTNKTLLFSGSADATVRVWDLLAKKCIATLERHFSALTSMAVSEDGWTLLTAGRDKVVNLWDLHDYVCKMTVPTYEVLEGLCVVKSGTELASILGSCDQQSGKRKDRSSPIYFVTVGERGTVRIWDSECGVSLYEQKSSDVTVSSDTDDSLRGFTAAVILPLDQGLLCVTVDHHFLFYSLLGHPEEKFQLILSKRLVGYNEEILDMRFLGEEEMFLAVATNLEQVQVYDMESMSCSYVLAGHTEIVLCLDTCVSSSGRPLLVTGSKDNTTRLWNSESRNCIGVGTGHMGGVGAVAFSKKWKNFFVSGSRCLEPQPQVHNSAVLSLWSSQFCENAEGDRTIKVWSLDGISDDADQPINLKTKAVVAAHDKDINSLAIAPNDSLVCSGSQDRTACVWRLPDLVSVVVLKGHKRGIWSVEFSPVDQCVITASGDKTIKIWAITDGSCLKTFEGHTSSVLRASFLTRGSQFVSCGADGLVKLWTVKTNECTATYDKHEDKYGFYRRQKYVQVGVLNDQKYGREERNEKGTLVTCNPSALAWAEFEGSRVWALAIGKKTEMFATGGGDAVVNLWYDSTASDKEEAFHKEEEGVLRGQELENAVLDADYNKAIQIAFELRRPNKLFELFSELCRKKEGSSQIEKALHVLGKEEIHQLFQYVREWNTKPKLCHVAQYVLFGVFNILPPKEILECDGINVQIKGIGELLEGLIPYSQRHLSRIDRLVRSTFLLDYTLNGMSVIEPDTNATEMKDAGNKLSVENADQEQELTSEMLKEKTPSKKRKSNKSKDSSRKKVKGAACTSIAPFSLEV</sequence>